<dbReference type="GO" id="GO:0000155">
    <property type="term" value="F:phosphorelay sensor kinase activity"/>
    <property type="evidence" value="ECO:0007669"/>
    <property type="project" value="InterPro"/>
</dbReference>
<dbReference type="GO" id="GO:0046983">
    <property type="term" value="F:protein dimerization activity"/>
    <property type="evidence" value="ECO:0007669"/>
    <property type="project" value="InterPro"/>
</dbReference>
<feature type="transmembrane region" description="Helical" evidence="9">
    <location>
        <begin position="159"/>
        <end position="177"/>
    </location>
</feature>
<reference evidence="11 12" key="1">
    <citation type="submission" date="2018-09" db="EMBL/GenBank/DDBJ databases">
        <title>Novel species of Cryobacterium.</title>
        <authorList>
            <person name="Liu Q."/>
            <person name="Xin Y.-H."/>
        </authorList>
    </citation>
    <scope>NUCLEOTIDE SEQUENCE [LARGE SCALE GENOMIC DNA]</scope>
    <source>
        <strain evidence="11 12">Hh39</strain>
    </source>
</reference>
<evidence type="ECO:0000256" key="2">
    <source>
        <dbReference type="ARBA" id="ARBA00012438"/>
    </source>
</evidence>
<keyword evidence="5" id="KW-0547">Nucleotide-binding</keyword>
<evidence type="ECO:0000256" key="7">
    <source>
        <dbReference type="ARBA" id="ARBA00022840"/>
    </source>
</evidence>
<keyword evidence="9" id="KW-1133">Transmembrane helix</keyword>
<gene>
    <name evidence="11" type="ORF">D6T64_00160</name>
</gene>
<comment type="caution">
    <text evidence="11">The sequence shown here is derived from an EMBL/GenBank/DDBJ whole genome shotgun (WGS) entry which is preliminary data.</text>
</comment>
<keyword evidence="9" id="KW-0812">Transmembrane</keyword>
<feature type="transmembrane region" description="Helical" evidence="9">
    <location>
        <begin position="108"/>
        <end position="126"/>
    </location>
</feature>
<evidence type="ECO:0000259" key="10">
    <source>
        <dbReference type="Pfam" id="PF07730"/>
    </source>
</evidence>
<comment type="catalytic activity">
    <reaction evidence="1">
        <text>ATP + protein L-histidine = ADP + protein N-phospho-L-histidine.</text>
        <dbReference type="EC" id="2.7.13.3"/>
    </reaction>
</comment>
<dbReference type="EC" id="2.7.13.3" evidence="2"/>
<dbReference type="AlphaFoldDB" id="A0A3A5MTH8"/>
<evidence type="ECO:0000313" key="11">
    <source>
        <dbReference type="EMBL" id="RJT92581.1"/>
    </source>
</evidence>
<dbReference type="Pfam" id="PF07730">
    <property type="entry name" value="HisKA_3"/>
    <property type="match status" value="1"/>
</dbReference>
<feature type="transmembrane region" description="Helical" evidence="9">
    <location>
        <begin position="183"/>
        <end position="199"/>
    </location>
</feature>
<evidence type="ECO:0000256" key="3">
    <source>
        <dbReference type="ARBA" id="ARBA00022553"/>
    </source>
</evidence>
<proteinExistence type="predicted"/>
<evidence type="ECO:0000313" key="12">
    <source>
        <dbReference type="Proteomes" id="UP000272015"/>
    </source>
</evidence>
<keyword evidence="8" id="KW-0902">Two-component regulatory system</keyword>
<feature type="domain" description="Signal transduction histidine kinase subgroup 3 dimerisation and phosphoacceptor" evidence="10">
    <location>
        <begin position="288"/>
        <end position="352"/>
    </location>
</feature>
<accession>A0A3A5MTH8</accession>
<dbReference type="GO" id="GO:0016020">
    <property type="term" value="C:membrane"/>
    <property type="evidence" value="ECO:0007669"/>
    <property type="project" value="InterPro"/>
</dbReference>
<evidence type="ECO:0000256" key="6">
    <source>
        <dbReference type="ARBA" id="ARBA00022777"/>
    </source>
</evidence>
<evidence type="ECO:0000256" key="9">
    <source>
        <dbReference type="SAM" id="Phobius"/>
    </source>
</evidence>
<evidence type="ECO:0000256" key="8">
    <source>
        <dbReference type="ARBA" id="ARBA00023012"/>
    </source>
</evidence>
<keyword evidence="4" id="KW-0808">Transferase</keyword>
<keyword evidence="12" id="KW-1185">Reference proteome</keyword>
<evidence type="ECO:0000256" key="4">
    <source>
        <dbReference type="ARBA" id="ARBA00022679"/>
    </source>
</evidence>
<sequence>MRFSAPTLDLRRGLDHAEGMLPVLLADEFHEVLPRMSPRQPSTGRCRMDSSLATNAGASREFRPANATAVITNDFPPSLGGCFRVSTRAEHSRPYCCPMKHNLRIAKIALLPLAGATFILLWIIGAANTISEDLPVEWIPYAALGLAIALGRMLPVSALGLVVATVLGQLLLPGLRFLETNTAAYLGIVFVVGIVAAFAPKRIRMLALVISVLVGLAVGAIVSPRWQIASDVSGPIASMVLATVVFVVAWALGFTVHLFLERDAGLHRARVLEDEVVAAELELAIAIERDHTAQDVHDIMAHSLSVIVAQADGALFLQDQRPEATAETLRTIAKSGRESLGELRVLLHSLSTSPEGHSYPSLTDVDELVERMRKSGLNVTDVTYGEAGPLTAGQQLAVHRILQESLTNALKHGSDPTIVRITRDWRGPGLGRVS</sequence>
<evidence type="ECO:0000256" key="5">
    <source>
        <dbReference type="ARBA" id="ARBA00022741"/>
    </source>
</evidence>
<feature type="transmembrane region" description="Helical" evidence="9">
    <location>
        <begin position="206"/>
        <end position="224"/>
    </location>
</feature>
<name>A0A3A5MTH8_9MICO</name>
<dbReference type="Proteomes" id="UP000272015">
    <property type="component" value="Unassembled WGS sequence"/>
</dbReference>
<dbReference type="InterPro" id="IPR036890">
    <property type="entry name" value="HATPase_C_sf"/>
</dbReference>
<dbReference type="PANTHER" id="PTHR24421">
    <property type="entry name" value="NITRATE/NITRITE SENSOR PROTEIN NARX-RELATED"/>
    <property type="match status" value="1"/>
</dbReference>
<dbReference type="GO" id="GO:0005524">
    <property type="term" value="F:ATP binding"/>
    <property type="evidence" value="ECO:0007669"/>
    <property type="project" value="UniProtKB-KW"/>
</dbReference>
<keyword evidence="6" id="KW-0418">Kinase</keyword>
<dbReference type="Gene3D" id="3.30.565.10">
    <property type="entry name" value="Histidine kinase-like ATPase, C-terminal domain"/>
    <property type="match status" value="1"/>
</dbReference>
<keyword evidence="9" id="KW-0472">Membrane</keyword>
<dbReference type="InterPro" id="IPR050482">
    <property type="entry name" value="Sensor_HK_TwoCompSys"/>
</dbReference>
<dbReference type="EMBL" id="QZVS01000016">
    <property type="protein sequence ID" value="RJT92581.1"/>
    <property type="molecule type" value="Genomic_DNA"/>
</dbReference>
<keyword evidence="3" id="KW-0597">Phosphoprotein</keyword>
<evidence type="ECO:0000256" key="1">
    <source>
        <dbReference type="ARBA" id="ARBA00000085"/>
    </source>
</evidence>
<protein>
    <recommendedName>
        <fullName evidence="2">histidine kinase</fullName>
        <ecNumber evidence="2">2.7.13.3</ecNumber>
    </recommendedName>
</protein>
<feature type="transmembrane region" description="Helical" evidence="9">
    <location>
        <begin position="236"/>
        <end position="260"/>
    </location>
</feature>
<organism evidence="11 12">
    <name type="scientific">Cryobacterium melibiosiphilum</name>
    <dbReference type="NCBI Taxonomy" id="995039"/>
    <lineage>
        <taxon>Bacteria</taxon>
        <taxon>Bacillati</taxon>
        <taxon>Actinomycetota</taxon>
        <taxon>Actinomycetes</taxon>
        <taxon>Micrococcales</taxon>
        <taxon>Microbacteriaceae</taxon>
        <taxon>Cryobacterium</taxon>
    </lineage>
</organism>
<dbReference type="PANTHER" id="PTHR24421:SF10">
    <property type="entry name" value="NITRATE_NITRITE SENSOR PROTEIN NARQ"/>
    <property type="match status" value="1"/>
</dbReference>
<dbReference type="InterPro" id="IPR011712">
    <property type="entry name" value="Sig_transdc_His_kin_sub3_dim/P"/>
</dbReference>
<dbReference type="Gene3D" id="1.20.5.1930">
    <property type="match status" value="1"/>
</dbReference>
<keyword evidence="7" id="KW-0067">ATP-binding</keyword>